<dbReference type="GO" id="GO:0043130">
    <property type="term" value="F:ubiquitin binding"/>
    <property type="evidence" value="ECO:0000318"/>
    <property type="project" value="GO_Central"/>
</dbReference>
<dbReference type="Gene3D" id="3.40.30.10">
    <property type="entry name" value="Glutaredoxin"/>
    <property type="match status" value="1"/>
</dbReference>
<dbReference type="InterPro" id="IPR006577">
    <property type="entry name" value="UAS"/>
</dbReference>
<dbReference type="InterPro" id="IPR001012">
    <property type="entry name" value="UBX_dom"/>
</dbReference>
<keyword evidence="4" id="KW-0963">Cytoplasm</keyword>
<evidence type="ECO:0000313" key="10">
    <source>
        <dbReference type="EnsemblMetazoa" id="XP_030829763"/>
    </source>
</evidence>
<reference evidence="11" key="1">
    <citation type="submission" date="2015-02" db="EMBL/GenBank/DDBJ databases">
        <title>Genome sequencing for Strongylocentrotus purpuratus.</title>
        <authorList>
            <person name="Murali S."/>
            <person name="Liu Y."/>
            <person name="Vee V."/>
            <person name="English A."/>
            <person name="Wang M."/>
            <person name="Skinner E."/>
            <person name="Han Y."/>
            <person name="Muzny D.M."/>
            <person name="Worley K.C."/>
            <person name="Gibbs R.A."/>
        </authorList>
    </citation>
    <scope>NUCLEOTIDE SEQUENCE</scope>
</reference>
<dbReference type="InParanoid" id="A0A7M7N208"/>
<dbReference type="CDD" id="cd16120">
    <property type="entry name" value="UBX_UBXN3B"/>
    <property type="match status" value="1"/>
</dbReference>
<evidence type="ECO:0000256" key="6">
    <source>
        <dbReference type="ARBA" id="ARBA00022824"/>
    </source>
</evidence>
<sequence length="449" mass="52534">MAEDEEVTLTTEQTEKLLQFQDLTGIEDMERCRNILDQHDWNIETAVQDTLNVSEGKPTVYDRTTQASQPPVRTPEVNTNPRDQRIFTVARPTSSWFQWSYMMVFFPFRFFYTTVFDIVRWTLRLIWPDPRRIVTDPRGDVLSFITSYEERYGAAHPEFYRGSYSEALSDAKRDLKFLLVYLHGNDHQDTDQFCRDTLGNADVIEFINASLIFWAASVNSPEGYRVSLALRENTYPFLALIVLRDNKMTVVLRIEGAVSGESLIERVQRTMSETEGYLVAMRMGRQERNLNNTLRQEQDEAYRESLRQDQEKAKKKKEEEEEKNKQEQAEREQEEEKQNQIEERANRRIEKAALLPDEPDASNTDAVKILFKLPNGRRLERSFLKTCSLEVLYDYVYVQDEVPDEFQLQTNYPRRVLQCLPTEENETVPSIGDAGLSSREMLYVQDISD</sequence>
<keyword evidence="7" id="KW-0175">Coiled coil</keyword>
<feature type="compositionally biased region" description="Basic and acidic residues" evidence="8">
    <location>
        <begin position="296"/>
        <end position="341"/>
    </location>
</feature>
<dbReference type="SUPFAM" id="SSF54236">
    <property type="entry name" value="Ubiquitin-like"/>
    <property type="match status" value="1"/>
</dbReference>
<dbReference type="PANTHER" id="PTHR23322:SF1">
    <property type="entry name" value="FAS-ASSOCIATED FACTOR 2"/>
    <property type="match status" value="1"/>
</dbReference>
<dbReference type="PROSITE" id="PS50033">
    <property type="entry name" value="UBX"/>
    <property type="match status" value="1"/>
</dbReference>
<reference evidence="10" key="2">
    <citation type="submission" date="2021-01" db="UniProtKB">
        <authorList>
            <consortium name="EnsemblMetazoa"/>
        </authorList>
    </citation>
    <scope>IDENTIFICATION</scope>
</reference>
<dbReference type="SUPFAM" id="SSF52833">
    <property type="entry name" value="Thioredoxin-like"/>
    <property type="match status" value="1"/>
</dbReference>
<dbReference type="Gene3D" id="3.10.20.90">
    <property type="entry name" value="Phosphatidylinositol 3-kinase Catalytic Subunit, Chain A, domain 1"/>
    <property type="match status" value="1"/>
</dbReference>
<evidence type="ECO:0000313" key="11">
    <source>
        <dbReference type="Proteomes" id="UP000007110"/>
    </source>
</evidence>
<feature type="region of interest" description="Disordered" evidence="8">
    <location>
        <begin position="289"/>
        <end position="341"/>
    </location>
</feature>
<dbReference type="FunFam" id="3.10.20.90:FF:000101">
    <property type="entry name" value="FAS-associated factor 2 isoform X2"/>
    <property type="match status" value="1"/>
</dbReference>
<protein>
    <recommendedName>
        <fullName evidence="9">UBX domain-containing protein</fullName>
    </recommendedName>
</protein>
<dbReference type="AlphaFoldDB" id="A0A7M7N208"/>
<dbReference type="GeneID" id="574675"/>
<dbReference type="Pfam" id="PF00789">
    <property type="entry name" value="UBX"/>
    <property type="match status" value="1"/>
</dbReference>
<evidence type="ECO:0000259" key="9">
    <source>
        <dbReference type="PROSITE" id="PS50033"/>
    </source>
</evidence>
<dbReference type="RefSeq" id="XP_030829763.1">
    <property type="nucleotide sequence ID" value="XM_030973903.1"/>
</dbReference>
<evidence type="ECO:0000256" key="8">
    <source>
        <dbReference type="SAM" id="MobiDB-lite"/>
    </source>
</evidence>
<dbReference type="CTD" id="23197"/>
<dbReference type="Pfam" id="PF21021">
    <property type="entry name" value="FAF1"/>
    <property type="match status" value="1"/>
</dbReference>
<comment type="subcellular location">
    <subcellularLocation>
        <location evidence="2">Cytoplasm</location>
    </subcellularLocation>
    <subcellularLocation>
        <location evidence="1">Endoplasmic reticulum</location>
    </subcellularLocation>
    <subcellularLocation>
        <location evidence="3">Lipid droplet</location>
    </subcellularLocation>
</comment>
<keyword evidence="5" id="KW-0551">Lipid droplet</keyword>
<keyword evidence="6" id="KW-0256">Endoplasmic reticulum</keyword>
<accession>A0A7M7N208</accession>
<keyword evidence="11" id="KW-1185">Reference proteome</keyword>
<dbReference type="InterPro" id="IPR050730">
    <property type="entry name" value="UBX_domain-protein"/>
</dbReference>
<evidence type="ECO:0000256" key="3">
    <source>
        <dbReference type="ARBA" id="ARBA00004502"/>
    </source>
</evidence>
<proteinExistence type="predicted"/>
<dbReference type="PANTHER" id="PTHR23322">
    <property type="entry name" value="FAS-ASSOCIATED PROTEIN"/>
    <property type="match status" value="1"/>
</dbReference>
<evidence type="ECO:0000256" key="7">
    <source>
        <dbReference type="ARBA" id="ARBA00023054"/>
    </source>
</evidence>
<dbReference type="Pfam" id="PF22566">
    <property type="entry name" value="UBA_8"/>
    <property type="match status" value="1"/>
</dbReference>
<evidence type="ECO:0000256" key="2">
    <source>
        <dbReference type="ARBA" id="ARBA00004496"/>
    </source>
</evidence>
<dbReference type="CDD" id="cd14414">
    <property type="entry name" value="UBA_FAF2"/>
    <property type="match status" value="1"/>
</dbReference>
<dbReference type="InterPro" id="IPR036249">
    <property type="entry name" value="Thioredoxin-like_sf"/>
</dbReference>
<dbReference type="Proteomes" id="UP000007110">
    <property type="component" value="Unassembled WGS sequence"/>
</dbReference>
<dbReference type="Gene3D" id="1.10.8.10">
    <property type="entry name" value="DNA helicase RuvA subunit, C-terminal domain"/>
    <property type="match status" value="1"/>
</dbReference>
<dbReference type="InterPro" id="IPR049483">
    <property type="entry name" value="FAF1_2-like_UAS"/>
</dbReference>
<evidence type="ECO:0000256" key="1">
    <source>
        <dbReference type="ARBA" id="ARBA00004240"/>
    </source>
</evidence>
<dbReference type="FunFam" id="3.40.30.10:FF:000066">
    <property type="entry name" value="FAS-associated factor 2 isoform X2"/>
    <property type="match status" value="1"/>
</dbReference>
<organism evidence="10 11">
    <name type="scientific">Strongylocentrotus purpuratus</name>
    <name type="common">Purple sea urchin</name>
    <dbReference type="NCBI Taxonomy" id="7668"/>
    <lineage>
        <taxon>Eukaryota</taxon>
        <taxon>Metazoa</taxon>
        <taxon>Echinodermata</taxon>
        <taxon>Eleutherozoa</taxon>
        <taxon>Echinozoa</taxon>
        <taxon>Echinoidea</taxon>
        <taxon>Euechinoidea</taxon>
        <taxon>Echinacea</taxon>
        <taxon>Camarodonta</taxon>
        <taxon>Echinidea</taxon>
        <taxon>Strongylocentrotidae</taxon>
        <taxon>Strongylocentrotus</taxon>
    </lineage>
</organism>
<dbReference type="GO" id="GO:0005811">
    <property type="term" value="C:lipid droplet"/>
    <property type="evidence" value="ECO:0007669"/>
    <property type="project" value="UniProtKB-SubCell"/>
</dbReference>
<dbReference type="SMART" id="SM00594">
    <property type="entry name" value="UAS"/>
    <property type="match status" value="1"/>
</dbReference>
<dbReference type="OMA" id="ILIRHQW"/>
<feature type="domain" description="UBX" evidence="9">
    <location>
        <begin position="362"/>
        <end position="444"/>
    </location>
</feature>
<dbReference type="GO" id="GO:0036503">
    <property type="term" value="P:ERAD pathway"/>
    <property type="evidence" value="ECO:0000318"/>
    <property type="project" value="GO_Central"/>
</dbReference>
<dbReference type="OrthoDB" id="1026733at2759"/>
<dbReference type="GO" id="GO:0005783">
    <property type="term" value="C:endoplasmic reticulum"/>
    <property type="evidence" value="ECO:0000318"/>
    <property type="project" value="GO_Central"/>
</dbReference>
<dbReference type="EnsemblMetazoa" id="XM_030973903">
    <property type="protein sequence ID" value="XP_030829763"/>
    <property type="gene ID" value="LOC574675"/>
</dbReference>
<dbReference type="InterPro" id="IPR029071">
    <property type="entry name" value="Ubiquitin-like_domsf"/>
</dbReference>
<dbReference type="InterPro" id="IPR054109">
    <property type="entry name" value="UBA_8"/>
</dbReference>
<evidence type="ECO:0000256" key="4">
    <source>
        <dbReference type="ARBA" id="ARBA00022490"/>
    </source>
</evidence>
<dbReference type="KEGG" id="spu:574675"/>
<evidence type="ECO:0000256" key="5">
    <source>
        <dbReference type="ARBA" id="ARBA00022677"/>
    </source>
</evidence>
<name>A0A7M7N208_STRPU</name>